<dbReference type="InterPro" id="IPR004177">
    <property type="entry name" value="DDHD_dom"/>
</dbReference>
<name>A0A822Z2K7_NELNU</name>
<keyword evidence="4" id="KW-1185">Reference proteome</keyword>
<dbReference type="GO" id="GO:0046872">
    <property type="term" value="F:metal ion binding"/>
    <property type="evidence" value="ECO:0007669"/>
    <property type="project" value="InterPro"/>
</dbReference>
<evidence type="ECO:0000313" key="4">
    <source>
        <dbReference type="Proteomes" id="UP000607653"/>
    </source>
</evidence>
<dbReference type="InterPro" id="IPR029058">
    <property type="entry name" value="AB_hydrolase_fold"/>
</dbReference>
<organism evidence="3 4">
    <name type="scientific">Nelumbo nucifera</name>
    <name type="common">Sacred lotus</name>
    <dbReference type="NCBI Taxonomy" id="4432"/>
    <lineage>
        <taxon>Eukaryota</taxon>
        <taxon>Viridiplantae</taxon>
        <taxon>Streptophyta</taxon>
        <taxon>Embryophyta</taxon>
        <taxon>Tracheophyta</taxon>
        <taxon>Spermatophyta</taxon>
        <taxon>Magnoliopsida</taxon>
        <taxon>Proteales</taxon>
        <taxon>Nelumbonaceae</taxon>
        <taxon>Nelumbo</taxon>
    </lineage>
</organism>
<evidence type="ECO:0000259" key="2">
    <source>
        <dbReference type="PROSITE" id="PS51043"/>
    </source>
</evidence>
<dbReference type="AlphaFoldDB" id="A0A822Z2K7"/>
<dbReference type="EMBL" id="DUZY01000005">
    <property type="protein sequence ID" value="DAD38920.1"/>
    <property type="molecule type" value="Genomic_DNA"/>
</dbReference>
<gene>
    <name evidence="3" type="ORF">HUJ06_013242</name>
</gene>
<sequence length="581" mass="66144">MELKLLLTFYYVIVLTFSLSQVPVRHLVFMVHGIGQRLEKANLVDDVGDFRQITASLAERHLTSYQRDTQRILFIPCQWRRGLKLSGESAVEKCTLDGVRGLRIMLGATVHDVLYYMSPIYCQDIINSVSNQLNRLYTKFIKRNPGYDGKVSIYGHSLGSVLSYDILCHQEDLLSPFPMESMYREHSRNEEPISDSINDSFKCKLSNISPIINNTTLKSFRDTIEEERLNSVPTVLFPEEVAKDPSVIMPPLSDTKESSSGTSSEHSHVLFAESRDFEKQLETSLLEDADGKSDWESSDMHSGVGNVLGHKVPVDNLYNLVNNAPEDTSEKDKVIKLLREEVDALKAKVAEPESKCQGHKEIGATIPKELPSHKLPCEQDETHKSHTPYIKYTKLEFKVDTFFAVGSPLGVFLSLRNIRIGTGKGQEYWKDEGISEEMPACRRMFNIFHPFDPVAYRVEPLICKEYISKRPVIIPYHRGGKRLHIGFQEFREDMAARSQAVMDHLKAVRVKVLTACQSRSTDDMEADSTDNDQMTEERSYGSIMMERLTGSVEDRVDYVLQTFHMPFHTQVLQPLCISPFT</sequence>
<dbReference type="Pfam" id="PF02862">
    <property type="entry name" value="DDHD"/>
    <property type="match status" value="1"/>
</dbReference>
<proteinExistence type="predicted"/>
<feature type="region of interest" description="Disordered" evidence="1">
    <location>
        <begin position="246"/>
        <end position="267"/>
    </location>
</feature>
<dbReference type="Proteomes" id="UP000607653">
    <property type="component" value="Unassembled WGS sequence"/>
</dbReference>
<dbReference type="SMART" id="SM01127">
    <property type="entry name" value="DDHD"/>
    <property type="match status" value="1"/>
</dbReference>
<accession>A0A822Z2K7</accession>
<feature type="domain" description="DDHD" evidence="2">
    <location>
        <begin position="395"/>
        <end position="581"/>
    </location>
</feature>
<dbReference type="InterPro" id="IPR058055">
    <property type="entry name" value="PA-PLA1"/>
</dbReference>
<dbReference type="PROSITE" id="PS51043">
    <property type="entry name" value="DDHD"/>
    <property type="match status" value="1"/>
</dbReference>
<evidence type="ECO:0000256" key="1">
    <source>
        <dbReference type="SAM" id="MobiDB-lite"/>
    </source>
</evidence>
<evidence type="ECO:0000313" key="3">
    <source>
        <dbReference type="EMBL" id="DAD38920.1"/>
    </source>
</evidence>
<protein>
    <recommendedName>
        <fullName evidence="2">DDHD domain-containing protein</fullName>
    </recommendedName>
</protein>
<dbReference type="PANTHER" id="PTHR23509:SF10">
    <property type="entry name" value="LD21067P"/>
    <property type="match status" value="1"/>
</dbReference>
<comment type="caution">
    <text evidence="3">The sequence shown here is derived from an EMBL/GenBank/DDBJ whole genome shotgun (WGS) entry which is preliminary data.</text>
</comment>
<dbReference type="SUPFAM" id="SSF53474">
    <property type="entry name" value="alpha/beta-Hydrolases"/>
    <property type="match status" value="1"/>
</dbReference>
<dbReference type="PANTHER" id="PTHR23509">
    <property type="entry name" value="PA-PL1 PHOSPHOLIPASE FAMILY"/>
    <property type="match status" value="1"/>
</dbReference>
<reference evidence="3 4" key="1">
    <citation type="journal article" date="2020" name="Mol. Biol. Evol.">
        <title>Distinct Expression and Methylation Patterns for Genes with Different Fates following a Single Whole-Genome Duplication in Flowering Plants.</title>
        <authorList>
            <person name="Shi T."/>
            <person name="Rahmani R.S."/>
            <person name="Gugger P.F."/>
            <person name="Wang M."/>
            <person name="Li H."/>
            <person name="Zhang Y."/>
            <person name="Li Z."/>
            <person name="Wang Q."/>
            <person name="Van de Peer Y."/>
            <person name="Marchal K."/>
            <person name="Chen J."/>
        </authorList>
    </citation>
    <scope>NUCLEOTIDE SEQUENCE [LARGE SCALE GENOMIC DNA]</scope>
    <source>
        <tissue evidence="3">Leaf</tissue>
    </source>
</reference>